<organism evidence="2 3">
    <name type="scientific">Cyclostephanos tholiformis</name>
    <dbReference type="NCBI Taxonomy" id="382380"/>
    <lineage>
        <taxon>Eukaryota</taxon>
        <taxon>Sar</taxon>
        <taxon>Stramenopiles</taxon>
        <taxon>Ochrophyta</taxon>
        <taxon>Bacillariophyta</taxon>
        <taxon>Coscinodiscophyceae</taxon>
        <taxon>Thalassiosirophycidae</taxon>
        <taxon>Stephanodiscales</taxon>
        <taxon>Stephanodiscaceae</taxon>
        <taxon>Cyclostephanos</taxon>
    </lineage>
</organism>
<gene>
    <name evidence="2" type="ORF">ACHAXA_003652</name>
</gene>
<feature type="region of interest" description="Disordered" evidence="1">
    <location>
        <begin position="23"/>
        <end position="70"/>
    </location>
</feature>
<sequence length="220" mass="24597">MHPSLVTPKSQDSETLPLVVSLNGFPEIKKPATKGTVKRTTTPKKKESGDTMPPCSNSDKDPEMGDEPKVEPMKQDFHFYAMDHYEEVKHVCRQQLDNAFANGTIARTNAENQLFLLTTLINARLIKNWESASPSTRAKYLKKEEADRKRFMSEEEVASRHCATLTARRRSPKQSGDLERAGSFGLSAVDIPSLDGTKRPKSEFDLEGVECSVKRAKAEV</sequence>
<feature type="compositionally biased region" description="Basic and acidic residues" evidence="1">
    <location>
        <begin position="58"/>
        <end position="70"/>
    </location>
</feature>
<evidence type="ECO:0000256" key="1">
    <source>
        <dbReference type="SAM" id="MobiDB-lite"/>
    </source>
</evidence>
<dbReference type="Proteomes" id="UP001530377">
    <property type="component" value="Unassembled WGS sequence"/>
</dbReference>
<keyword evidence="3" id="KW-1185">Reference proteome</keyword>
<reference evidence="2 3" key="1">
    <citation type="submission" date="2024-10" db="EMBL/GenBank/DDBJ databases">
        <title>Updated reference genomes for cyclostephanoid diatoms.</title>
        <authorList>
            <person name="Roberts W.R."/>
            <person name="Alverson A.J."/>
        </authorList>
    </citation>
    <scope>NUCLEOTIDE SEQUENCE [LARGE SCALE GENOMIC DNA]</scope>
    <source>
        <strain evidence="2 3">AJA228-03</strain>
    </source>
</reference>
<evidence type="ECO:0000313" key="3">
    <source>
        <dbReference type="Proteomes" id="UP001530377"/>
    </source>
</evidence>
<protein>
    <submittedName>
        <fullName evidence="2">Uncharacterized protein</fullName>
    </submittedName>
</protein>
<evidence type="ECO:0000313" key="2">
    <source>
        <dbReference type="EMBL" id="KAL3826328.1"/>
    </source>
</evidence>
<accession>A0ABD3SPC9</accession>
<name>A0ABD3SPC9_9STRA</name>
<comment type="caution">
    <text evidence="2">The sequence shown here is derived from an EMBL/GenBank/DDBJ whole genome shotgun (WGS) entry which is preliminary data.</text>
</comment>
<dbReference type="AlphaFoldDB" id="A0ABD3SPC9"/>
<proteinExistence type="predicted"/>
<dbReference type="EMBL" id="JALLPB020000023">
    <property type="protein sequence ID" value="KAL3826328.1"/>
    <property type="molecule type" value="Genomic_DNA"/>
</dbReference>